<accession>A0A9W4NHZ1</accession>
<proteinExistence type="predicted"/>
<evidence type="ECO:0000313" key="3">
    <source>
        <dbReference type="Proteomes" id="UP001152649"/>
    </source>
</evidence>
<keyword evidence="3" id="KW-1185">Reference proteome</keyword>
<dbReference type="AlphaFoldDB" id="A0A9W4NHZ1"/>
<evidence type="ECO:0000256" key="1">
    <source>
        <dbReference type="SAM" id="SignalP"/>
    </source>
</evidence>
<name>A0A9W4NHZ1_9EURO</name>
<reference evidence="2" key="1">
    <citation type="submission" date="2021-07" db="EMBL/GenBank/DDBJ databases">
        <authorList>
            <person name="Branca A.L. A."/>
        </authorList>
    </citation>
    <scope>NUCLEOTIDE SEQUENCE</scope>
</reference>
<gene>
    <name evidence="2" type="ORF">PSALAMII_LOCUS4853</name>
</gene>
<dbReference type="OrthoDB" id="3940621at2759"/>
<keyword evidence="1" id="KW-0732">Signal</keyword>
<organism evidence="2 3">
    <name type="scientific">Penicillium salamii</name>
    <dbReference type="NCBI Taxonomy" id="1612424"/>
    <lineage>
        <taxon>Eukaryota</taxon>
        <taxon>Fungi</taxon>
        <taxon>Dikarya</taxon>
        <taxon>Ascomycota</taxon>
        <taxon>Pezizomycotina</taxon>
        <taxon>Eurotiomycetes</taxon>
        <taxon>Eurotiomycetidae</taxon>
        <taxon>Eurotiales</taxon>
        <taxon>Aspergillaceae</taxon>
        <taxon>Penicillium</taxon>
    </lineage>
</organism>
<feature type="signal peptide" evidence="1">
    <location>
        <begin position="1"/>
        <end position="24"/>
    </location>
</feature>
<dbReference type="Proteomes" id="UP001152649">
    <property type="component" value="Unassembled WGS sequence"/>
</dbReference>
<sequence length="529" mass="59893">MVQSRLHFLPCLFLTSPFLITTLATPSNMNQDHPRQEPISPLYAQLGAFSKLPPELRFKIWNHLFDNFKSTASASGIISILFCNRNLYEETSRILYETRLFGLTIMIDPSIEDTLDFTAIVEIIKGVRTPVAFRCMSLSCLDDVLRLIQQFPSWRLRRSGPCIRVRYFHVPSPSMELCLWKCVHSIVDTLKLLPNGKKIGYTSFYPRLQNPEYAMKLTKSGVLKNWFDERFPGERLQFPDCPSTGTHNHNDPPGPCLNIPVYHYAILIAIDSAKLGKHERKKLCTESGTTGSKAQPLENECMDFGEHRPSIPQHQNMASITVGLPQVYATDETQCRPPSNDFLTGCWHVTHSSLPFWRGKRNVNITYTLLPAQSGVQKIDDMVRYQAIDSDKVKSVHGVDTPTPGNYGAWDWRGKGWLVIASSHWECLGFGDTEDGNQWIVTYFAKTFSRLLGSISTLATRRVFLRLLWMGFLRLSGGGCWPTCGRDRSLQVWCLELCGPARCCGAGRAPASGLVQPRSELFQRKPWNP</sequence>
<feature type="chain" id="PRO_5040820968" evidence="1">
    <location>
        <begin position="25"/>
        <end position="529"/>
    </location>
</feature>
<dbReference type="EMBL" id="CAJVPG010000199">
    <property type="protein sequence ID" value="CAG8372128.1"/>
    <property type="molecule type" value="Genomic_DNA"/>
</dbReference>
<protein>
    <submittedName>
        <fullName evidence="2">Uncharacterized protein</fullName>
    </submittedName>
</protein>
<evidence type="ECO:0000313" key="2">
    <source>
        <dbReference type="EMBL" id="CAG8372128.1"/>
    </source>
</evidence>
<comment type="caution">
    <text evidence="2">The sequence shown here is derived from an EMBL/GenBank/DDBJ whole genome shotgun (WGS) entry which is preliminary data.</text>
</comment>